<proteinExistence type="inferred from homology"/>
<dbReference type="PANTHER" id="PTHR10742">
    <property type="entry name" value="FLAVIN MONOAMINE OXIDASE"/>
    <property type="match status" value="1"/>
</dbReference>
<feature type="compositionally biased region" description="Polar residues" evidence="8">
    <location>
        <begin position="461"/>
        <end position="471"/>
    </location>
</feature>
<keyword evidence="7" id="KW-0560">Oxidoreductase</keyword>
<dbReference type="Gene3D" id="3.90.660.10">
    <property type="match status" value="1"/>
</dbReference>
<dbReference type="InterPro" id="IPR036188">
    <property type="entry name" value="FAD/NAD-bd_sf"/>
</dbReference>
<evidence type="ECO:0000256" key="7">
    <source>
        <dbReference type="ARBA" id="ARBA00023002"/>
    </source>
</evidence>
<dbReference type="PRINTS" id="PR00419">
    <property type="entry name" value="ADXRDTASE"/>
</dbReference>
<feature type="region of interest" description="Disordered" evidence="8">
    <location>
        <begin position="447"/>
        <end position="471"/>
    </location>
</feature>
<dbReference type="Pfam" id="PF04433">
    <property type="entry name" value="SWIRM"/>
    <property type="match status" value="1"/>
</dbReference>
<feature type="region of interest" description="Disordered" evidence="8">
    <location>
        <begin position="1967"/>
        <end position="2005"/>
    </location>
</feature>
<evidence type="ECO:0000256" key="5">
    <source>
        <dbReference type="ARBA" id="ARBA00022853"/>
    </source>
</evidence>
<keyword evidence="4" id="KW-0274">FAD</keyword>
<feature type="compositionally biased region" description="Basic residues" evidence="8">
    <location>
        <begin position="240"/>
        <end position="250"/>
    </location>
</feature>
<feature type="compositionally biased region" description="Basic residues" evidence="8">
    <location>
        <begin position="84"/>
        <end position="93"/>
    </location>
</feature>
<keyword evidence="6" id="KW-0809">Transit peptide</keyword>
<feature type="region of interest" description="Disordered" evidence="8">
    <location>
        <begin position="1"/>
        <end position="29"/>
    </location>
</feature>
<dbReference type="Gene3D" id="1.10.10.10">
    <property type="entry name" value="Winged helix-like DNA-binding domain superfamily/Winged helix DNA-binding domain"/>
    <property type="match status" value="1"/>
</dbReference>
<dbReference type="Proteomes" id="UP001412067">
    <property type="component" value="Unassembled WGS sequence"/>
</dbReference>
<protein>
    <recommendedName>
        <fullName evidence="9">SWIRM domain-containing protein</fullName>
    </recommendedName>
</protein>
<dbReference type="InterPro" id="IPR036388">
    <property type="entry name" value="WH-like_DNA-bd_sf"/>
</dbReference>
<accession>A0ABR2LN51</accession>
<evidence type="ECO:0000256" key="2">
    <source>
        <dbReference type="ARBA" id="ARBA00005995"/>
    </source>
</evidence>
<keyword evidence="5" id="KW-0156">Chromatin regulator</keyword>
<keyword evidence="11" id="KW-1185">Reference proteome</keyword>
<evidence type="ECO:0000313" key="11">
    <source>
        <dbReference type="Proteomes" id="UP001412067"/>
    </source>
</evidence>
<dbReference type="InterPro" id="IPR009057">
    <property type="entry name" value="Homeodomain-like_sf"/>
</dbReference>
<dbReference type="Gene3D" id="3.50.50.60">
    <property type="entry name" value="FAD/NAD(P)-binding domain"/>
    <property type="match status" value="1"/>
</dbReference>
<comment type="cofactor">
    <cofactor evidence="1">
        <name>FAD</name>
        <dbReference type="ChEBI" id="CHEBI:57692"/>
    </cofactor>
</comment>
<dbReference type="InterPro" id="IPR050281">
    <property type="entry name" value="Flavin_monoamine_oxidase"/>
</dbReference>
<dbReference type="Pfam" id="PF01593">
    <property type="entry name" value="Amino_oxidase"/>
    <property type="match status" value="1"/>
</dbReference>
<feature type="domain" description="SWIRM" evidence="9">
    <location>
        <begin position="771"/>
        <end position="871"/>
    </location>
</feature>
<dbReference type="SUPFAM" id="SSF46689">
    <property type="entry name" value="Homeodomain-like"/>
    <property type="match status" value="1"/>
</dbReference>
<feature type="compositionally biased region" description="Polar residues" evidence="8">
    <location>
        <begin position="100"/>
        <end position="109"/>
    </location>
</feature>
<evidence type="ECO:0000256" key="4">
    <source>
        <dbReference type="ARBA" id="ARBA00022827"/>
    </source>
</evidence>
<dbReference type="SUPFAM" id="SSF54373">
    <property type="entry name" value="FAD-linked reductases, C-terminal domain"/>
    <property type="match status" value="1"/>
</dbReference>
<reference evidence="10 11" key="1">
    <citation type="journal article" date="2022" name="Nat. Plants">
        <title>Genomes of leafy and leafless Platanthera orchids illuminate the evolution of mycoheterotrophy.</title>
        <authorList>
            <person name="Li M.H."/>
            <person name="Liu K.W."/>
            <person name="Li Z."/>
            <person name="Lu H.C."/>
            <person name="Ye Q.L."/>
            <person name="Zhang D."/>
            <person name="Wang J.Y."/>
            <person name="Li Y.F."/>
            <person name="Zhong Z.M."/>
            <person name="Liu X."/>
            <person name="Yu X."/>
            <person name="Liu D.K."/>
            <person name="Tu X.D."/>
            <person name="Liu B."/>
            <person name="Hao Y."/>
            <person name="Liao X.Y."/>
            <person name="Jiang Y.T."/>
            <person name="Sun W.H."/>
            <person name="Chen J."/>
            <person name="Chen Y.Q."/>
            <person name="Ai Y."/>
            <person name="Zhai J.W."/>
            <person name="Wu S.S."/>
            <person name="Zhou Z."/>
            <person name="Hsiao Y.Y."/>
            <person name="Wu W.L."/>
            <person name="Chen Y.Y."/>
            <person name="Lin Y.F."/>
            <person name="Hsu J.L."/>
            <person name="Li C.Y."/>
            <person name="Wang Z.W."/>
            <person name="Zhao X."/>
            <person name="Zhong W.Y."/>
            <person name="Ma X.K."/>
            <person name="Ma L."/>
            <person name="Huang J."/>
            <person name="Chen G.Z."/>
            <person name="Huang M.Z."/>
            <person name="Huang L."/>
            <person name="Peng D.H."/>
            <person name="Luo Y.B."/>
            <person name="Zou S.Q."/>
            <person name="Chen S.P."/>
            <person name="Lan S."/>
            <person name="Tsai W.C."/>
            <person name="Van de Peer Y."/>
            <person name="Liu Z.J."/>
        </authorList>
    </citation>
    <scope>NUCLEOTIDE SEQUENCE [LARGE SCALE GENOMIC DNA]</scope>
    <source>
        <strain evidence="10">Lor288</strain>
    </source>
</reference>
<dbReference type="InterPro" id="IPR007526">
    <property type="entry name" value="SWIRM"/>
</dbReference>
<name>A0ABR2LN51_9ASPA</name>
<dbReference type="EMBL" id="JBBWWR010000017">
    <property type="protein sequence ID" value="KAK8945507.1"/>
    <property type="molecule type" value="Genomic_DNA"/>
</dbReference>
<evidence type="ECO:0000259" key="9">
    <source>
        <dbReference type="PROSITE" id="PS50934"/>
    </source>
</evidence>
<organism evidence="10 11">
    <name type="scientific">Platanthera guangdongensis</name>
    <dbReference type="NCBI Taxonomy" id="2320717"/>
    <lineage>
        <taxon>Eukaryota</taxon>
        <taxon>Viridiplantae</taxon>
        <taxon>Streptophyta</taxon>
        <taxon>Embryophyta</taxon>
        <taxon>Tracheophyta</taxon>
        <taxon>Spermatophyta</taxon>
        <taxon>Magnoliopsida</taxon>
        <taxon>Liliopsida</taxon>
        <taxon>Asparagales</taxon>
        <taxon>Orchidaceae</taxon>
        <taxon>Orchidoideae</taxon>
        <taxon>Orchideae</taxon>
        <taxon>Orchidinae</taxon>
        <taxon>Platanthera</taxon>
    </lineage>
</organism>
<comment type="caution">
    <text evidence="10">The sequence shown here is derived from an EMBL/GenBank/DDBJ whole genome shotgun (WGS) entry which is preliminary data.</text>
</comment>
<feature type="region of interest" description="Disordered" evidence="8">
    <location>
        <begin position="231"/>
        <end position="256"/>
    </location>
</feature>
<dbReference type="InterPro" id="IPR002937">
    <property type="entry name" value="Amino_oxidase"/>
</dbReference>
<evidence type="ECO:0000256" key="6">
    <source>
        <dbReference type="ARBA" id="ARBA00022946"/>
    </source>
</evidence>
<evidence type="ECO:0000256" key="1">
    <source>
        <dbReference type="ARBA" id="ARBA00001974"/>
    </source>
</evidence>
<feature type="region of interest" description="Disordered" evidence="8">
    <location>
        <begin position="276"/>
        <end position="297"/>
    </location>
</feature>
<sequence length="2092" mass="228269">MIDGKPGFQEETLQPPEGFRASPEASGEVGLVFPDSAMYKRQGCHSEMGDDGTGKERKLVISLGGQDGPDEEDDWTIGSLFNLKKPRGVKKGRPPLPPSSVENPSSQKFDSGGLNATLASFRKKLKGPKKEKDNSREGSCGDVLTGSSPDLMEGTASSAKLVLPGKPKIGRSKGVLSKVIPEIPGGSSDSSFDDSLFSYIRRAHASAVCGLQSAKAQNKKIAKIVASVDGSKEGFEEKKKRPRGARRGRKPSATPLTEVGVVARVDVTSEQVSKDGFPGETIPLQAPKKRGRKRKSDTAVLQASPLISTVEVKACTGRVDISDLNNSPKEVLKDLAVSCNDLVINEIEEESKEVLGILAHDNGCNPSYSGEPGGLRVFQVIEEKQSLHDGLQHCCNGNISQKHETVKLCLNTEYPGATYGVAESRKLSQAIDEMNQNPVNLTSEICSPQKKTSDANPGLVQGSSSQQSTMIPENFSGLADSLNQSFDYRTPTAPPPLSQKNVVGSLGDSVLNGTCIETSIQSLCAQMETFDASLDLVQGSSSLQLTMIPEDLSGSVEPLNNTCIEASIKKIVTRDQYIRFPLIETTERGSADSEKLTELSDATSDIAEQMKIPSSLECRVEPVGGNFLNQSVEKGLENQSVNFVPEEQILVAKDLFIDNSVTASVHIVAPNNRTQQPREFQLLDCAYSDLQPVHPELKPTVNSDHQPTVIRTLRSVKKRKHVDMAYEGDDDWDVLMHQPAIFTDRSVDDDQSTTNFEKPNSSSVVWDTCNGGAAAVTAGLKAHALTPVEKVKFKDVLKRKGGVQEYLECRNLILYLWSKDVKHILTFEDCGLSESTLDDGSPQISLNFEIFRFLDQHGYINSGISSERCPRNSVIVDSGEPKESKPKGSCALKNLRPEEEVVHVREVATSPNLTVLVNSSTSLYQHKKKVSDEACDDKDSSDSCIGSEISCRANIREVTGGHIEPVFGIGDTQSSKCPCNSREDYCDKIAGFCAVHRCERDEGDNLESHVSLKQKPTIGIVNTESVFCLQKKIVIVGAGPAGLTAARHLQRQGYHVTVLEARSRIGGRVCTDRTSFSVPVDLGASIITGVQADVATERRPDPSSLICSQLGLELTMLNSDCPLYDIVTGHKVPPDLDGALEAEYNSLLDDTLLFIDANGENAMSMSLQDGLEYALRRRRMSLSVSLVEMPEQVDMVYDSGNCAKNETPCGTDIIQKTDILSPLERRVMDWHFANLEYGCAAPLEHVSLPYWNQDDVYGGFGGPHCMIKGGYGTVIDNLVVGVDVRLNHVVTEINYKITDSDETDQLPKVKIGTSDGSEFSADAVLITIPLGCLKANTIKFSPTLPDWKVASIQRLGFGVLNKVVLEFPNVFWDESIDYFGATAETTASRGHCFMFWNIKKTAGAPVLLALVVGKAAICGQNSSSVDHVNHALMVLRRLFGEASVPDPVAYVVTNWGIDPYSRGAYSFVAVGASGEDYDILGKPVANCLFFAGEATCKEHPDTVGGAMMSGLREAIRINDILTTGKDHIAEVETMEDIQVRSDCERNELRDMSQRLDACKLSDYTFGRSSDGTQKLLAEEAILQDLFIGVKTTSGRLRLAKEMLSLPIDVLKSLAGTKERLSILNSWICDSLGKNATQLLRHCVRLLLVVSTDLLAVRLSGIGKTIKEKVCVHTSRDIRAIASQLISMWIEVFRKEKASNGRLKLLKQTAASYATKFGYKDQTLGTKPLCKGSDAMDSGGILLLPSYDGSLRKSDKAGNIESVTDGKFANTSKMFEDLESKMEGNTAISEEAAALAAAESAHASAVAAAKAFASSEAETNAFRDLPKIPSFHKFARRDEYAQLDDSDIRKRSSVGVFAKQDCMSEIDSRNCRVRDWSLDFSSTGKNIERSKLSDDMHQSLSNEIECPLNLGEHSGESGTIDNRLTKAWVDADSASNGVVKDSSAIERWQLQAMDADEEFYRRVHLRDVEDSDRTQKSQSLKPHGPAEGISSTHAADNKSSCEGHPGGVEQIKHGVVDYVTSLLMPLYKTRKIDKEGYKSIMKKTATKVVEQCTESEKLMTAYEFLDSRRKNKIRAFVDKLIERHMAMRPPTNS</sequence>
<gene>
    <name evidence="10" type="ORF">KSP40_PGU009473</name>
</gene>
<dbReference type="SUPFAM" id="SSF51905">
    <property type="entry name" value="FAD/NAD(P)-binding domain"/>
    <property type="match status" value="1"/>
</dbReference>
<feature type="region of interest" description="Disordered" evidence="8">
    <location>
        <begin position="42"/>
        <end position="167"/>
    </location>
</feature>
<evidence type="ECO:0000256" key="3">
    <source>
        <dbReference type="ARBA" id="ARBA00022630"/>
    </source>
</evidence>
<comment type="similarity">
    <text evidence="2">Belongs to the flavin monoamine oxidase family.</text>
</comment>
<keyword evidence="3" id="KW-0285">Flavoprotein</keyword>
<dbReference type="PROSITE" id="PS50934">
    <property type="entry name" value="SWIRM"/>
    <property type="match status" value="1"/>
</dbReference>
<evidence type="ECO:0000313" key="10">
    <source>
        <dbReference type="EMBL" id="KAK8945507.1"/>
    </source>
</evidence>
<evidence type="ECO:0000256" key="8">
    <source>
        <dbReference type="SAM" id="MobiDB-lite"/>
    </source>
</evidence>
<dbReference type="PANTHER" id="PTHR10742:SF410">
    <property type="entry name" value="LYSINE-SPECIFIC HISTONE DEMETHYLASE 2"/>
    <property type="match status" value="1"/>
</dbReference>